<proteinExistence type="predicted"/>
<reference evidence="7 8" key="1">
    <citation type="submission" date="2018-08" db="EMBL/GenBank/DDBJ databases">
        <title>A genome reference for cultivated species of the human gut microbiota.</title>
        <authorList>
            <person name="Zou Y."/>
            <person name="Xue W."/>
            <person name="Luo G."/>
        </authorList>
    </citation>
    <scope>NUCLEOTIDE SEQUENCE [LARGE SCALE GENOMIC DNA]</scope>
    <source>
        <strain evidence="7 8">AF24-29</strain>
    </source>
</reference>
<accession>A0A412FR74</accession>
<evidence type="ECO:0000256" key="2">
    <source>
        <dbReference type="ARBA" id="ARBA00022475"/>
    </source>
</evidence>
<evidence type="ECO:0000256" key="6">
    <source>
        <dbReference type="SAM" id="Phobius"/>
    </source>
</evidence>
<keyword evidence="3 6" id="KW-0812">Transmembrane</keyword>
<evidence type="ECO:0000256" key="3">
    <source>
        <dbReference type="ARBA" id="ARBA00022692"/>
    </source>
</evidence>
<feature type="transmembrane region" description="Helical" evidence="6">
    <location>
        <begin position="433"/>
        <end position="451"/>
    </location>
</feature>
<feature type="transmembrane region" description="Helical" evidence="6">
    <location>
        <begin position="155"/>
        <end position="174"/>
    </location>
</feature>
<protein>
    <recommendedName>
        <fullName evidence="9">Polysaccharide biosynthesis protein</fullName>
    </recommendedName>
</protein>
<keyword evidence="4 6" id="KW-1133">Transmembrane helix</keyword>
<dbReference type="AlphaFoldDB" id="A0A412FR74"/>
<dbReference type="RefSeq" id="WP_117895727.1">
    <property type="nucleotide sequence ID" value="NZ_CABJCV010000020.1"/>
</dbReference>
<evidence type="ECO:0000256" key="4">
    <source>
        <dbReference type="ARBA" id="ARBA00022989"/>
    </source>
</evidence>
<keyword evidence="8" id="KW-1185">Reference proteome</keyword>
<dbReference type="Proteomes" id="UP000284178">
    <property type="component" value="Unassembled WGS sequence"/>
</dbReference>
<dbReference type="InterPro" id="IPR050833">
    <property type="entry name" value="Poly_Biosynth_Transport"/>
</dbReference>
<dbReference type="GO" id="GO:0005886">
    <property type="term" value="C:plasma membrane"/>
    <property type="evidence" value="ECO:0007669"/>
    <property type="project" value="UniProtKB-SubCell"/>
</dbReference>
<comment type="caution">
    <text evidence="7">The sequence shown here is derived from an EMBL/GenBank/DDBJ whole genome shotgun (WGS) entry which is preliminary data.</text>
</comment>
<dbReference type="PANTHER" id="PTHR30250:SF26">
    <property type="entry name" value="PSMA PROTEIN"/>
    <property type="match status" value="1"/>
</dbReference>
<feature type="transmembrane region" description="Helical" evidence="6">
    <location>
        <begin position="90"/>
        <end position="113"/>
    </location>
</feature>
<evidence type="ECO:0000313" key="7">
    <source>
        <dbReference type="EMBL" id="RGR70665.1"/>
    </source>
</evidence>
<feature type="transmembrane region" description="Helical" evidence="6">
    <location>
        <begin position="304"/>
        <end position="328"/>
    </location>
</feature>
<name>A0A412FR74_9FIRM</name>
<feature type="transmembrane region" description="Helical" evidence="6">
    <location>
        <begin position="180"/>
        <end position="198"/>
    </location>
</feature>
<feature type="transmembrane region" description="Helical" evidence="6">
    <location>
        <begin position="7"/>
        <end position="26"/>
    </location>
</feature>
<feature type="transmembrane region" description="Helical" evidence="6">
    <location>
        <begin position="463"/>
        <end position="487"/>
    </location>
</feature>
<evidence type="ECO:0000256" key="5">
    <source>
        <dbReference type="ARBA" id="ARBA00023136"/>
    </source>
</evidence>
<keyword evidence="5 6" id="KW-0472">Membrane</keyword>
<organism evidence="7 8">
    <name type="scientific">Holdemania filiformis</name>
    <dbReference type="NCBI Taxonomy" id="61171"/>
    <lineage>
        <taxon>Bacteria</taxon>
        <taxon>Bacillati</taxon>
        <taxon>Bacillota</taxon>
        <taxon>Erysipelotrichia</taxon>
        <taxon>Erysipelotrichales</taxon>
        <taxon>Erysipelotrichaceae</taxon>
        <taxon>Holdemania</taxon>
    </lineage>
</organism>
<evidence type="ECO:0000256" key="1">
    <source>
        <dbReference type="ARBA" id="ARBA00004651"/>
    </source>
</evidence>
<dbReference type="GeneID" id="83016475"/>
<gene>
    <name evidence="7" type="ORF">DWY25_13825</name>
</gene>
<feature type="transmembrane region" description="Helical" evidence="6">
    <location>
        <begin position="125"/>
        <end position="148"/>
    </location>
</feature>
<comment type="subcellular location">
    <subcellularLocation>
        <location evidence="1">Cell membrane</location>
        <topology evidence="1">Multi-pass membrane protein</topology>
    </subcellularLocation>
</comment>
<feature type="transmembrane region" description="Helical" evidence="6">
    <location>
        <begin position="395"/>
        <end position="412"/>
    </location>
</feature>
<feature type="transmembrane region" description="Helical" evidence="6">
    <location>
        <begin position="334"/>
        <end position="352"/>
    </location>
</feature>
<feature type="transmembrane region" description="Helical" evidence="6">
    <location>
        <begin position="46"/>
        <end position="69"/>
    </location>
</feature>
<evidence type="ECO:0008006" key="9">
    <source>
        <dbReference type="Google" id="ProtNLM"/>
    </source>
</evidence>
<dbReference type="PANTHER" id="PTHR30250">
    <property type="entry name" value="PST FAMILY PREDICTED COLANIC ACID TRANSPORTER"/>
    <property type="match status" value="1"/>
</dbReference>
<evidence type="ECO:0000313" key="8">
    <source>
        <dbReference type="Proteomes" id="UP000284178"/>
    </source>
</evidence>
<keyword evidence="2" id="KW-1003">Cell membrane</keyword>
<dbReference type="EMBL" id="QRUP01000020">
    <property type="protein sequence ID" value="RGR70665.1"/>
    <property type="molecule type" value="Genomic_DNA"/>
</dbReference>
<sequence>MRTKYSFYNFLVSLITSVALPIFGFIKVRMFIDLYGSDLNGLQLTIMNVITFLNVFELSYSLAFRQLLFKPLAENDRDRVLSIYNGAVKVFRFTGMAVLVVGALTALLFPMFAESPLGYGETVTMFLILCVPFGLSYFLMGPNFVIIADQKEYKINIWIQTIAILRMVLMVGVILLKLPYIYIFLIEGLQVFIANFIARRIALKNYPWLKENKQLPYDDAFQKNAKYTIIQRLSTLATNNTDNLVITFFMGYTMTSVYGSYSYLTESVSKIINSAITSPINSFGNLFNDSGADSYSVFTEFFNFAVYIASIIGVCIFVVIGRFVLIWMKMRPEYSVTILIAFLFAINIFYMTMREPIIICRDANGLFKDAKNNAYLLAISKVVLSIALIQPLGIAGVLAATMLTNWTVDFLYNPVLVYKKVFHLNPLRYYKMVFTRLGVAILIGAAAYAGWQTQQAFVTSSTLHFLMGCVVLGLIVFVVFTIVYWFSYASFRKLIQRGWRLIRHKMNKNKEVQA</sequence>